<reference evidence="1 2" key="1">
    <citation type="journal article" date="2018" name="Front. Plant Sci.">
        <title>Red Clover (Trifolium pratense) and Zigzag Clover (T. medium) - A Picture of Genomic Similarities and Differences.</title>
        <authorList>
            <person name="Dluhosova J."/>
            <person name="Istvanek J."/>
            <person name="Nedelnik J."/>
            <person name="Repkova J."/>
        </authorList>
    </citation>
    <scope>NUCLEOTIDE SEQUENCE [LARGE SCALE GENOMIC DNA]</scope>
    <source>
        <strain evidence="2">cv. 10/8</strain>
        <tissue evidence="1">Leaf</tissue>
    </source>
</reference>
<dbReference type="AlphaFoldDB" id="A0A392R4F2"/>
<evidence type="ECO:0000313" key="1">
    <source>
        <dbReference type="EMBL" id="MCI30984.1"/>
    </source>
</evidence>
<comment type="caution">
    <text evidence="1">The sequence shown here is derived from an EMBL/GenBank/DDBJ whole genome shotgun (WGS) entry which is preliminary data.</text>
</comment>
<accession>A0A392R4F2</accession>
<name>A0A392R4F2_9FABA</name>
<evidence type="ECO:0000313" key="2">
    <source>
        <dbReference type="Proteomes" id="UP000265520"/>
    </source>
</evidence>
<dbReference type="Proteomes" id="UP000265520">
    <property type="component" value="Unassembled WGS sequence"/>
</dbReference>
<organism evidence="1 2">
    <name type="scientific">Trifolium medium</name>
    <dbReference type="NCBI Taxonomy" id="97028"/>
    <lineage>
        <taxon>Eukaryota</taxon>
        <taxon>Viridiplantae</taxon>
        <taxon>Streptophyta</taxon>
        <taxon>Embryophyta</taxon>
        <taxon>Tracheophyta</taxon>
        <taxon>Spermatophyta</taxon>
        <taxon>Magnoliopsida</taxon>
        <taxon>eudicotyledons</taxon>
        <taxon>Gunneridae</taxon>
        <taxon>Pentapetalae</taxon>
        <taxon>rosids</taxon>
        <taxon>fabids</taxon>
        <taxon>Fabales</taxon>
        <taxon>Fabaceae</taxon>
        <taxon>Papilionoideae</taxon>
        <taxon>50 kb inversion clade</taxon>
        <taxon>NPAAA clade</taxon>
        <taxon>Hologalegina</taxon>
        <taxon>IRL clade</taxon>
        <taxon>Trifolieae</taxon>
        <taxon>Trifolium</taxon>
    </lineage>
</organism>
<proteinExistence type="predicted"/>
<sequence length="79" mass="9077">MQEYWHVAPFCEQAVGVVSGKCASRRVIWRGAQKENFKSVCITVTCALRRVYGVARQHQFLKKSKQFKMEQGSIRGSRV</sequence>
<dbReference type="EMBL" id="LXQA010183779">
    <property type="protein sequence ID" value="MCI30984.1"/>
    <property type="molecule type" value="Genomic_DNA"/>
</dbReference>
<protein>
    <submittedName>
        <fullName evidence="1">Uncharacterized protein</fullName>
    </submittedName>
</protein>
<keyword evidence="2" id="KW-1185">Reference proteome</keyword>